<organism evidence="2 3">
    <name type="scientific">Bacillus swezeyi</name>
    <dbReference type="NCBI Taxonomy" id="1925020"/>
    <lineage>
        <taxon>Bacteria</taxon>
        <taxon>Bacillati</taxon>
        <taxon>Bacillota</taxon>
        <taxon>Bacilli</taxon>
        <taxon>Bacillales</taxon>
        <taxon>Bacillaceae</taxon>
        <taxon>Bacillus</taxon>
    </lineage>
</organism>
<dbReference type="InterPro" id="IPR025510">
    <property type="entry name" value="DUF4397"/>
</dbReference>
<feature type="domain" description="DUF4397" evidence="1">
    <location>
        <begin position="40"/>
        <end position="152"/>
    </location>
</feature>
<dbReference type="RefSeq" id="WP_148957617.1">
    <property type="nucleotide sequence ID" value="NZ_QSND01000002.1"/>
</dbReference>
<sequence>MICPIQDARLAADFEGRHHHRHIESLMASPVFASGREAIMLRLLHAAPHTENIDVAVNGMMIFRNVSYRELSSYVRLPGGSLQIAIFKTGSYRRPLFTAYDHVMPGRYYTIAAAGTARQLFPVSVSDHKAADPNIRSMRFVHLSPDAPALDLAVRNGPVLFADIPFAKASRHVALASQKIDLDIRAAGTNTVLLNVPKLQLEAGRHVTLFCLGFANGAPSLEVKEA</sequence>
<dbReference type="Proteomes" id="UP000324326">
    <property type="component" value="Unassembled WGS sequence"/>
</dbReference>
<dbReference type="AlphaFoldDB" id="A0A5M8RT02"/>
<accession>A0A5M8RT02</accession>
<evidence type="ECO:0000259" key="1">
    <source>
        <dbReference type="Pfam" id="PF14344"/>
    </source>
</evidence>
<evidence type="ECO:0000313" key="3">
    <source>
        <dbReference type="Proteomes" id="UP000324326"/>
    </source>
</evidence>
<protein>
    <submittedName>
        <fullName evidence="2">DUF4397 domain-containing protein</fullName>
    </submittedName>
</protein>
<evidence type="ECO:0000313" key="2">
    <source>
        <dbReference type="EMBL" id="KAA6451767.1"/>
    </source>
</evidence>
<proteinExistence type="predicted"/>
<dbReference type="Pfam" id="PF14344">
    <property type="entry name" value="DUF4397"/>
    <property type="match status" value="1"/>
</dbReference>
<comment type="caution">
    <text evidence="2">The sequence shown here is derived from an EMBL/GenBank/DDBJ whole genome shotgun (WGS) entry which is preliminary data.</text>
</comment>
<dbReference type="STRING" id="1925020.BTA30_18785"/>
<gene>
    <name evidence="2" type="ORF">DX927_13675</name>
</gene>
<name>A0A5M8RT02_9BACI</name>
<dbReference type="EMBL" id="QSND01000002">
    <property type="protein sequence ID" value="KAA6451767.1"/>
    <property type="molecule type" value="Genomic_DNA"/>
</dbReference>
<reference evidence="2 3" key="1">
    <citation type="submission" date="2018-08" db="EMBL/GenBank/DDBJ databases">
        <title>Bacillus phenotypic plasticity.</title>
        <authorList>
            <person name="Hurtado E."/>
        </authorList>
    </citation>
    <scope>NUCLEOTIDE SEQUENCE [LARGE SCALE GENOMIC DNA]</scope>
    <source>
        <strain evidence="2 3">427</strain>
    </source>
</reference>